<name>A0A2S4UE94_9BASI</name>
<sequence>FHTVDALRGKIEDFDLLEKTPFNYGLFEKKATGYHKTIPQVLPSPIATNQTVKNTTGIGHLNQEDFFWRIRSYLDAQGRCHYCKKSCGNAPGTCQVLSIVARSMSHHHSSPHKTGELCSTPAEIRFATCCRQGRPPASWETFQQVFILGSLGGARRAK</sequence>
<proteinExistence type="predicted"/>
<organism evidence="1 2">
    <name type="scientific">Puccinia striiformis</name>
    <dbReference type="NCBI Taxonomy" id="27350"/>
    <lineage>
        <taxon>Eukaryota</taxon>
        <taxon>Fungi</taxon>
        <taxon>Dikarya</taxon>
        <taxon>Basidiomycota</taxon>
        <taxon>Pucciniomycotina</taxon>
        <taxon>Pucciniomycetes</taxon>
        <taxon>Pucciniales</taxon>
        <taxon>Pucciniaceae</taxon>
        <taxon>Puccinia</taxon>
    </lineage>
</organism>
<dbReference type="EMBL" id="PKSL01000338">
    <property type="protein sequence ID" value="POV95569.1"/>
    <property type="molecule type" value="Genomic_DNA"/>
</dbReference>
<evidence type="ECO:0000313" key="1">
    <source>
        <dbReference type="EMBL" id="POV95569.1"/>
    </source>
</evidence>
<dbReference type="AlphaFoldDB" id="A0A2S4UE94"/>
<dbReference type="VEuPathDB" id="FungiDB:PSTT_16166"/>
<dbReference type="VEuPathDB" id="FungiDB:PSHT_16449"/>
<keyword evidence="2" id="KW-1185">Reference proteome</keyword>
<evidence type="ECO:0000313" key="2">
    <source>
        <dbReference type="Proteomes" id="UP000239156"/>
    </source>
</evidence>
<protein>
    <submittedName>
        <fullName evidence="1">Uncharacterized protein</fullName>
    </submittedName>
</protein>
<dbReference type="Proteomes" id="UP000239156">
    <property type="component" value="Unassembled WGS sequence"/>
</dbReference>
<gene>
    <name evidence="1" type="ORF">PSTT_16166</name>
</gene>
<feature type="non-terminal residue" evidence="1">
    <location>
        <position position="1"/>
    </location>
</feature>
<accession>A0A2S4UE94</accession>
<reference evidence="1" key="1">
    <citation type="submission" date="2017-12" db="EMBL/GenBank/DDBJ databases">
        <title>Gene loss provides genomic basis for host adaptation in cereal stripe rust fungi.</title>
        <authorList>
            <person name="Xia C."/>
        </authorList>
    </citation>
    <scope>NUCLEOTIDE SEQUENCE [LARGE SCALE GENOMIC DNA]</scope>
    <source>
        <strain evidence="1">93-210</strain>
    </source>
</reference>
<comment type="caution">
    <text evidence="1">The sequence shown here is derived from an EMBL/GenBank/DDBJ whole genome shotgun (WGS) entry which is preliminary data.</text>
</comment>